<keyword evidence="2" id="KW-0238">DNA-binding</keyword>
<dbReference type="InterPro" id="IPR000835">
    <property type="entry name" value="HTH_MarR-typ"/>
</dbReference>
<dbReference type="Gene3D" id="1.10.10.10">
    <property type="entry name" value="Winged helix-like DNA-binding domain superfamily/Winged helix DNA-binding domain"/>
    <property type="match status" value="1"/>
</dbReference>
<dbReference type="PROSITE" id="PS50995">
    <property type="entry name" value="HTH_MARR_2"/>
    <property type="match status" value="1"/>
</dbReference>
<dbReference type="PANTHER" id="PTHR42756">
    <property type="entry name" value="TRANSCRIPTIONAL REGULATOR, MARR"/>
    <property type="match status" value="1"/>
</dbReference>
<dbReference type="InterPro" id="IPR023187">
    <property type="entry name" value="Tscrpt_reg_MarR-type_CS"/>
</dbReference>
<dbReference type="EMBL" id="BARX01000023">
    <property type="protein sequence ID" value="GAD03143.1"/>
    <property type="molecule type" value="Genomic_DNA"/>
</dbReference>
<protein>
    <submittedName>
        <fullName evidence="5">Putative transcription regulator</fullName>
    </submittedName>
</protein>
<evidence type="ECO:0000313" key="5">
    <source>
        <dbReference type="EMBL" id="GAD03143.1"/>
    </source>
</evidence>
<dbReference type="InterPro" id="IPR036388">
    <property type="entry name" value="WH-like_DNA-bd_sf"/>
</dbReference>
<dbReference type="GO" id="GO:0003700">
    <property type="term" value="F:DNA-binding transcription factor activity"/>
    <property type="evidence" value="ECO:0007669"/>
    <property type="project" value="InterPro"/>
</dbReference>
<dbReference type="Proteomes" id="UP000014461">
    <property type="component" value="Unassembled WGS sequence"/>
</dbReference>
<keyword evidence="1" id="KW-0805">Transcription regulation</keyword>
<dbReference type="SUPFAM" id="SSF46785">
    <property type="entry name" value="Winged helix' DNA-binding domain"/>
    <property type="match status" value="1"/>
</dbReference>
<evidence type="ECO:0000313" key="6">
    <source>
        <dbReference type="Proteomes" id="UP000014461"/>
    </source>
</evidence>
<feature type="domain" description="HTH marR-type" evidence="4">
    <location>
        <begin position="3"/>
        <end position="137"/>
    </location>
</feature>
<name>R9PPD2_AGAAL</name>
<keyword evidence="3" id="KW-0804">Transcription</keyword>
<dbReference type="InterPro" id="IPR036390">
    <property type="entry name" value="WH_DNA-bd_sf"/>
</dbReference>
<dbReference type="Pfam" id="PF12802">
    <property type="entry name" value="MarR_2"/>
    <property type="match status" value="1"/>
</dbReference>
<evidence type="ECO:0000256" key="2">
    <source>
        <dbReference type="ARBA" id="ARBA00023125"/>
    </source>
</evidence>
<proteinExistence type="predicted"/>
<dbReference type="GO" id="GO:0003677">
    <property type="term" value="F:DNA binding"/>
    <property type="evidence" value="ECO:0007669"/>
    <property type="project" value="UniProtKB-KW"/>
</dbReference>
<evidence type="ECO:0000256" key="1">
    <source>
        <dbReference type="ARBA" id="ARBA00023015"/>
    </source>
</evidence>
<dbReference type="SMART" id="SM00347">
    <property type="entry name" value="HTH_MARR"/>
    <property type="match status" value="1"/>
</dbReference>
<evidence type="ECO:0000256" key="3">
    <source>
        <dbReference type="ARBA" id="ARBA00023163"/>
    </source>
</evidence>
<reference evidence="5" key="1">
    <citation type="journal article" date="2013" name="Genome Announc.">
        <title>Draft Genome Sequence of Agarivorans albus Strain MKT 106T, an Agarolytic Marine Bacterium.</title>
        <authorList>
            <person name="Yasuike M."/>
            <person name="Nakamura Y."/>
            <person name="Kai W."/>
            <person name="Fujiwara A."/>
            <person name="Fukui Y."/>
            <person name="Satomi M."/>
            <person name="Sano M."/>
        </authorList>
    </citation>
    <scope>NUCLEOTIDE SEQUENCE [LARGE SCALE GENOMIC DNA]</scope>
</reference>
<evidence type="ECO:0000259" key="4">
    <source>
        <dbReference type="PROSITE" id="PS50995"/>
    </source>
</evidence>
<comment type="caution">
    <text evidence="5">The sequence shown here is derived from an EMBL/GenBank/DDBJ whole genome shotgun (WGS) entry which is preliminary data.</text>
</comment>
<dbReference type="PRINTS" id="PR00598">
    <property type="entry name" value="HTHMARR"/>
</dbReference>
<dbReference type="RefSeq" id="WP_016402910.1">
    <property type="nucleotide sequence ID" value="NZ_BARX01000023.1"/>
</dbReference>
<dbReference type="PANTHER" id="PTHR42756:SF1">
    <property type="entry name" value="TRANSCRIPTIONAL REPRESSOR OF EMRAB OPERON"/>
    <property type="match status" value="1"/>
</dbReference>
<gene>
    <name evidence="5" type="ORF">AALB_3223</name>
</gene>
<dbReference type="PROSITE" id="PS01117">
    <property type="entry name" value="HTH_MARR_1"/>
    <property type="match status" value="1"/>
</dbReference>
<dbReference type="AlphaFoldDB" id="R9PPD2"/>
<keyword evidence="6" id="KW-1185">Reference proteome</keyword>
<accession>R9PPD2</accession>
<organism evidence="5 6">
    <name type="scientific">Agarivorans albus MKT 106</name>
    <dbReference type="NCBI Taxonomy" id="1331007"/>
    <lineage>
        <taxon>Bacteria</taxon>
        <taxon>Pseudomonadati</taxon>
        <taxon>Pseudomonadota</taxon>
        <taxon>Gammaproteobacteria</taxon>
        <taxon>Alteromonadales</taxon>
        <taxon>Alteromonadaceae</taxon>
        <taxon>Agarivorans</taxon>
    </lineage>
</organism>
<sequence length="143" mass="16099">MKQQSISDSVFALVQAYRIAMRSGLKAQQLGLNAMHVSCLSFIAASHHCTANDIVNHFSRDKAQIARLLKEMIEKDWLRKTANPEDKRSQLLSLTDEGQALASLIEETQSKVQSQMCQNLSEQQVEEFETLAKMMVGNLNQMT</sequence>
<dbReference type="STRING" id="1331007.AALB_3223"/>
<dbReference type="OrthoDB" id="6196575at2"/>